<dbReference type="SUPFAM" id="SSF54909">
    <property type="entry name" value="Dimeric alpha+beta barrel"/>
    <property type="match status" value="1"/>
</dbReference>
<keyword evidence="3" id="KW-1185">Reference proteome</keyword>
<sequence>MRVMTGQVLTEVSAAVAPEREADLVAAYRELVAGTLPDGLVRTELLGGQDGHWRIQTLWRDRAALDAMRAAPEGPAAPRLFREVGAEPALALFDVKAHRTAQTPM</sequence>
<dbReference type="InterPro" id="IPR011008">
    <property type="entry name" value="Dimeric_a/b-barrel"/>
</dbReference>
<dbReference type="InterPro" id="IPR007138">
    <property type="entry name" value="ABM_dom"/>
</dbReference>
<gene>
    <name evidence="2" type="ORF">GCM10022403_081300</name>
</gene>
<name>A0ABP7J8I5_9ACTN</name>
<evidence type="ECO:0000259" key="1">
    <source>
        <dbReference type="Pfam" id="PF03992"/>
    </source>
</evidence>
<feature type="domain" description="ABM" evidence="1">
    <location>
        <begin position="15"/>
        <end position="73"/>
    </location>
</feature>
<evidence type="ECO:0000313" key="2">
    <source>
        <dbReference type="EMBL" id="GAA3836485.1"/>
    </source>
</evidence>
<dbReference type="EMBL" id="BAABDE010000034">
    <property type="protein sequence ID" value="GAA3836485.1"/>
    <property type="molecule type" value="Genomic_DNA"/>
</dbReference>
<reference evidence="3" key="1">
    <citation type="journal article" date="2019" name="Int. J. Syst. Evol. Microbiol.">
        <title>The Global Catalogue of Microorganisms (GCM) 10K type strain sequencing project: providing services to taxonomists for standard genome sequencing and annotation.</title>
        <authorList>
            <consortium name="The Broad Institute Genomics Platform"/>
            <consortium name="The Broad Institute Genome Sequencing Center for Infectious Disease"/>
            <person name="Wu L."/>
            <person name="Ma J."/>
        </authorList>
    </citation>
    <scope>NUCLEOTIDE SEQUENCE [LARGE SCALE GENOMIC DNA]</scope>
    <source>
        <strain evidence="3">JCM 17138</strain>
    </source>
</reference>
<evidence type="ECO:0000313" key="3">
    <source>
        <dbReference type="Proteomes" id="UP001501009"/>
    </source>
</evidence>
<organism evidence="2 3">
    <name type="scientific">Streptomyces coacervatus</name>
    <dbReference type="NCBI Taxonomy" id="647381"/>
    <lineage>
        <taxon>Bacteria</taxon>
        <taxon>Bacillati</taxon>
        <taxon>Actinomycetota</taxon>
        <taxon>Actinomycetes</taxon>
        <taxon>Kitasatosporales</taxon>
        <taxon>Streptomycetaceae</taxon>
        <taxon>Streptomyces</taxon>
    </lineage>
</organism>
<protein>
    <recommendedName>
        <fullName evidence="1">ABM domain-containing protein</fullName>
    </recommendedName>
</protein>
<dbReference type="Pfam" id="PF03992">
    <property type="entry name" value="ABM"/>
    <property type="match status" value="1"/>
</dbReference>
<comment type="caution">
    <text evidence="2">The sequence shown here is derived from an EMBL/GenBank/DDBJ whole genome shotgun (WGS) entry which is preliminary data.</text>
</comment>
<dbReference type="Proteomes" id="UP001501009">
    <property type="component" value="Unassembled WGS sequence"/>
</dbReference>
<proteinExistence type="predicted"/>
<dbReference type="Gene3D" id="3.30.70.100">
    <property type="match status" value="1"/>
</dbReference>
<accession>A0ABP7J8I5</accession>